<dbReference type="PROSITE" id="PS50405">
    <property type="entry name" value="GST_CTER"/>
    <property type="match status" value="1"/>
</dbReference>
<dbReference type="Gene3D" id="3.40.30.10">
    <property type="entry name" value="Glutaredoxin"/>
    <property type="match status" value="1"/>
</dbReference>
<dbReference type="SUPFAM" id="SSF52833">
    <property type="entry name" value="Thioredoxin-like"/>
    <property type="match status" value="1"/>
</dbReference>
<dbReference type="KEGG" id="pbh:AAW51_4384"/>
<keyword evidence="4" id="KW-1185">Reference proteome</keyword>
<organism evidence="3 4">
    <name type="scientific">Caldimonas brevitalea</name>
    <dbReference type="NCBI Taxonomy" id="413882"/>
    <lineage>
        <taxon>Bacteria</taxon>
        <taxon>Pseudomonadati</taxon>
        <taxon>Pseudomonadota</taxon>
        <taxon>Betaproteobacteria</taxon>
        <taxon>Burkholderiales</taxon>
        <taxon>Sphaerotilaceae</taxon>
        <taxon>Caldimonas</taxon>
    </lineage>
</organism>
<sequence>MQLYYARVLNPRKACAVAKYLNSPVDYVHVDLAAGAHQTPAFRAMNPNAKVPVLVDGDLNLWESTAIMCHLARKAGSDLWPRDDRQVEVLRWLSWDAAEFLPHAGALYFEHIIKAHFLGVPPDAAEVEKATEGFHRFAKVLDAHLDGRRYLVGDTLSVADFAVGITLPYADAAKLPLQPYSHIRRWHARLEELDAWREPFPAVEAVAA</sequence>
<dbReference type="InterPro" id="IPR036249">
    <property type="entry name" value="Thioredoxin-like_sf"/>
</dbReference>
<dbReference type="SFLD" id="SFLDS00019">
    <property type="entry name" value="Glutathione_Transferase_(cytos"/>
    <property type="match status" value="1"/>
</dbReference>
<dbReference type="PATRIC" id="fig|413882.6.peg.4583"/>
<feature type="domain" description="GST C-terminal" evidence="2">
    <location>
        <begin position="82"/>
        <end position="208"/>
    </location>
</feature>
<keyword evidence="3" id="KW-0808">Transferase</keyword>
<dbReference type="Pfam" id="PF13410">
    <property type="entry name" value="GST_C_2"/>
    <property type="match status" value="1"/>
</dbReference>
<dbReference type="PROSITE" id="PS50404">
    <property type="entry name" value="GST_NTER"/>
    <property type="match status" value="1"/>
</dbReference>
<dbReference type="SUPFAM" id="SSF47616">
    <property type="entry name" value="GST C-terminal domain-like"/>
    <property type="match status" value="1"/>
</dbReference>
<dbReference type="InterPro" id="IPR010987">
    <property type="entry name" value="Glutathione-S-Trfase_C-like"/>
</dbReference>
<evidence type="ECO:0000259" key="2">
    <source>
        <dbReference type="PROSITE" id="PS50405"/>
    </source>
</evidence>
<reference evidence="3 4" key="1">
    <citation type="submission" date="2015-05" db="EMBL/GenBank/DDBJ databases">
        <authorList>
            <person name="Tang B."/>
            <person name="Yu Y."/>
        </authorList>
    </citation>
    <scope>NUCLEOTIDE SEQUENCE [LARGE SCALE GENOMIC DNA]</scope>
    <source>
        <strain evidence="3 4">DSM 7029</strain>
    </source>
</reference>
<gene>
    <name evidence="3" type="ORF">AAW51_4384</name>
</gene>
<dbReference type="Pfam" id="PF02798">
    <property type="entry name" value="GST_N"/>
    <property type="match status" value="1"/>
</dbReference>
<dbReference type="GO" id="GO:0016740">
    <property type="term" value="F:transferase activity"/>
    <property type="evidence" value="ECO:0007669"/>
    <property type="project" value="UniProtKB-KW"/>
</dbReference>
<proteinExistence type="predicted"/>
<dbReference type="Proteomes" id="UP000035352">
    <property type="component" value="Chromosome"/>
</dbReference>
<name>A0A0G3BX09_9BURK</name>
<dbReference type="InterPro" id="IPR004045">
    <property type="entry name" value="Glutathione_S-Trfase_N"/>
</dbReference>
<dbReference type="SFLD" id="SFLDG00358">
    <property type="entry name" value="Main_(cytGST)"/>
    <property type="match status" value="1"/>
</dbReference>
<dbReference type="Gene3D" id="1.20.1050.10">
    <property type="match status" value="1"/>
</dbReference>
<feature type="domain" description="GST N-terminal" evidence="1">
    <location>
        <begin position="1"/>
        <end position="79"/>
    </location>
</feature>
<dbReference type="STRING" id="413882.AAW51_4384"/>
<evidence type="ECO:0000313" key="3">
    <source>
        <dbReference type="EMBL" id="AKJ31075.1"/>
    </source>
</evidence>
<dbReference type="OrthoDB" id="3828095at2"/>
<dbReference type="InterPro" id="IPR036282">
    <property type="entry name" value="Glutathione-S-Trfase_C_sf"/>
</dbReference>
<dbReference type="EMBL" id="CP011371">
    <property type="protein sequence ID" value="AKJ31075.1"/>
    <property type="molecule type" value="Genomic_DNA"/>
</dbReference>
<dbReference type="InterPro" id="IPR040079">
    <property type="entry name" value="Glutathione_S-Trfase"/>
</dbReference>
<evidence type="ECO:0000259" key="1">
    <source>
        <dbReference type="PROSITE" id="PS50404"/>
    </source>
</evidence>
<protein>
    <submittedName>
        <fullName evidence="3">Glutathione S-transferase</fullName>
    </submittedName>
</protein>
<accession>A0A0G3BX09</accession>
<dbReference type="PANTHER" id="PTHR44051">
    <property type="entry name" value="GLUTATHIONE S-TRANSFERASE-RELATED"/>
    <property type="match status" value="1"/>
</dbReference>
<dbReference type="AlphaFoldDB" id="A0A0G3BX09"/>
<dbReference type="PANTHER" id="PTHR44051:SF8">
    <property type="entry name" value="GLUTATHIONE S-TRANSFERASE GSTA"/>
    <property type="match status" value="1"/>
</dbReference>
<dbReference type="RefSeq" id="WP_047196287.1">
    <property type="nucleotide sequence ID" value="NZ_CP011371.1"/>
</dbReference>
<evidence type="ECO:0000313" key="4">
    <source>
        <dbReference type="Proteomes" id="UP000035352"/>
    </source>
</evidence>